<gene>
    <name evidence="3" type="ORF">D1867_06625</name>
</gene>
<dbReference type="OrthoDB" id="40552at2157"/>
<dbReference type="GO" id="GO:0016491">
    <property type="term" value="F:oxidoreductase activity"/>
    <property type="evidence" value="ECO:0007669"/>
    <property type="project" value="UniProtKB-KW"/>
</dbReference>
<dbReference type="SUPFAM" id="SSF89733">
    <property type="entry name" value="L-sulfolactate dehydrogenase-like"/>
    <property type="match status" value="1"/>
</dbReference>
<comment type="caution">
    <text evidence="3">The sequence shown here is derived from an EMBL/GenBank/DDBJ whole genome shotgun (WGS) entry which is preliminary data.</text>
</comment>
<organism evidence="3 4">
    <name type="scientific">Acidianus infernus</name>
    <dbReference type="NCBI Taxonomy" id="12915"/>
    <lineage>
        <taxon>Archaea</taxon>
        <taxon>Thermoproteota</taxon>
        <taxon>Thermoprotei</taxon>
        <taxon>Sulfolobales</taxon>
        <taxon>Sulfolobaceae</taxon>
        <taxon>Acidianus</taxon>
    </lineage>
</organism>
<evidence type="ECO:0008006" key="5">
    <source>
        <dbReference type="Google" id="ProtNLM"/>
    </source>
</evidence>
<sequence>MKISVEEAKELVYKIFSKVTYDEYAKYLSEELVEAEIEGHSDHGLQLIPYYIKLANGEEVDIGGQKIPPINPKGKVEISGENFVIVNGNMTFGQVVLRRLVNYLLEKKLDYYVVIGKNISHLGRLSTFTKGLSKGNYASLIMARSPPLISLKGMKGRILGNNPISFGFPGIIIDTALSVTSFGKVLEKYIKGEKLESKVIVNKEGELSDNPKDLLEGGALLPIGDYKGFNISLGIELFTTMFSDEEDVNPFIALVLRANDNFKNVLLRLPNNYYLLNKESKLKNIKDLEIPDNLWKTLVNLAQ</sequence>
<keyword evidence="4" id="KW-1185">Reference proteome</keyword>
<comment type="similarity">
    <text evidence="1">Belongs to the LDH2/MDH2 oxidoreductase family.</text>
</comment>
<dbReference type="EMBL" id="WFIY01000004">
    <property type="protein sequence ID" value="MUM64924.1"/>
    <property type="molecule type" value="Genomic_DNA"/>
</dbReference>
<dbReference type="Pfam" id="PF02615">
    <property type="entry name" value="Ldh_2"/>
    <property type="match status" value="1"/>
</dbReference>
<evidence type="ECO:0000313" key="4">
    <source>
        <dbReference type="Proteomes" id="UP000440125"/>
    </source>
</evidence>
<evidence type="ECO:0000256" key="2">
    <source>
        <dbReference type="ARBA" id="ARBA00023002"/>
    </source>
</evidence>
<dbReference type="InterPro" id="IPR043144">
    <property type="entry name" value="Mal/L-sulf/L-lact_DH-like_ah"/>
</dbReference>
<proteinExistence type="inferred from homology"/>
<dbReference type="RefSeq" id="WP_155863302.1">
    <property type="nucleotide sequence ID" value="NZ_WFIY01000004.1"/>
</dbReference>
<protein>
    <recommendedName>
        <fullName evidence="5">Ldh family oxidoreductase</fullName>
    </recommendedName>
</protein>
<dbReference type="PANTHER" id="PTHR11091:SF0">
    <property type="entry name" value="MALATE DEHYDROGENASE"/>
    <property type="match status" value="1"/>
</dbReference>
<reference evidence="3 4" key="1">
    <citation type="submission" date="2019-10" db="EMBL/GenBank/DDBJ databases">
        <title>Genome Sequences from Six Type Strain Members of the Archaeal Family Sulfolobaceae: Acidianus ambivalens, Acidianus infernus, Metallosphaera prunae, Stygiolobus azoricus, Sulfolobus metallicus, and Sulfurisphaera ohwakuensis.</title>
        <authorList>
            <person name="Counts J.A."/>
            <person name="Kelly R.M."/>
        </authorList>
    </citation>
    <scope>NUCLEOTIDE SEQUENCE [LARGE SCALE GENOMIC DNA]</scope>
    <source>
        <strain evidence="3 4">DSM 3191</strain>
    </source>
</reference>
<dbReference type="Proteomes" id="UP000440125">
    <property type="component" value="Unassembled WGS sequence"/>
</dbReference>
<accession>A0A6A9QFH5</accession>
<dbReference type="InterPro" id="IPR003767">
    <property type="entry name" value="Malate/L-lactate_DH-like"/>
</dbReference>
<dbReference type="InterPro" id="IPR036111">
    <property type="entry name" value="Mal/L-sulfo/L-lacto_DH-like_sf"/>
</dbReference>
<dbReference type="AlphaFoldDB" id="A0A6A9QFH5"/>
<keyword evidence="2" id="KW-0560">Oxidoreductase</keyword>
<evidence type="ECO:0000313" key="3">
    <source>
        <dbReference type="EMBL" id="MUM64924.1"/>
    </source>
</evidence>
<dbReference type="Gene3D" id="3.30.1370.60">
    <property type="entry name" value="Hypothetical oxidoreductase yiak, domain 2"/>
    <property type="match status" value="1"/>
</dbReference>
<dbReference type="InterPro" id="IPR043143">
    <property type="entry name" value="Mal/L-sulf/L-lact_DH-like_NADP"/>
</dbReference>
<name>A0A6A9QFH5_ACIIN</name>
<evidence type="ECO:0000256" key="1">
    <source>
        <dbReference type="ARBA" id="ARBA00006056"/>
    </source>
</evidence>
<dbReference type="Gene3D" id="1.10.1530.10">
    <property type="match status" value="1"/>
</dbReference>
<dbReference type="PANTHER" id="PTHR11091">
    <property type="entry name" value="OXIDOREDUCTASE-RELATED"/>
    <property type="match status" value="1"/>
</dbReference>